<feature type="region of interest" description="Disordered" evidence="6">
    <location>
        <begin position="1"/>
        <end position="22"/>
    </location>
</feature>
<dbReference type="InterPro" id="IPR050553">
    <property type="entry name" value="Thioredoxin_ResA/DsbE_sf"/>
</dbReference>
<dbReference type="InterPro" id="IPR013766">
    <property type="entry name" value="Thioredoxin_domain"/>
</dbReference>
<evidence type="ECO:0000256" key="1">
    <source>
        <dbReference type="ARBA" id="ARBA00004196"/>
    </source>
</evidence>
<reference evidence="9" key="1">
    <citation type="journal article" date="2019" name="Int. J. Syst. Evol. Microbiol.">
        <title>The Global Catalogue of Microorganisms (GCM) 10K type strain sequencing project: providing services to taxonomists for standard genome sequencing and annotation.</title>
        <authorList>
            <consortium name="The Broad Institute Genomics Platform"/>
            <consortium name="The Broad Institute Genome Sequencing Center for Infectious Disease"/>
            <person name="Wu L."/>
            <person name="Ma J."/>
        </authorList>
    </citation>
    <scope>NUCLEOTIDE SEQUENCE [LARGE SCALE GENOMIC DNA]</scope>
    <source>
        <strain evidence="9">CGMCC 4.7181</strain>
    </source>
</reference>
<keyword evidence="3" id="KW-0735">Signal-anchor</keyword>
<dbReference type="PROSITE" id="PS51352">
    <property type="entry name" value="THIOREDOXIN_2"/>
    <property type="match status" value="1"/>
</dbReference>
<comment type="subcellular location">
    <subcellularLocation>
        <location evidence="1">Cell envelope</location>
    </subcellularLocation>
</comment>
<proteinExistence type="predicted"/>
<keyword evidence="9" id="KW-1185">Reference proteome</keyword>
<dbReference type="InterPro" id="IPR013740">
    <property type="entry name" value="Redoxin"/>
</dbReference>
<evidence type="ECO:0000259" key="7">
    <source>
        <dbReference type="PROSITE" id="PS51352"/>
    </source>
</evidence>
<protein>
    <submittedName>
        <fullName evidence="8">Alkyl hydroperoxide reductase</fullName>
    </submittedName>
</protein>
<dbReference type="SUPFAM" id="SSF52833">
    <property type="entry name" value="Thioredoxin-like"/>
    <property type="match status" value="1"/>
</dbReference>
<gene>
    <name evidence="8" type="ORF">GCM10010910_03670</name>
</gene>
<sequence>MFVSSCAAESASTREDDLSTDAGLFESDGFSVVEISPDDRTDPVDFEGTTEAGDPVSDKDFAGEVYVVNFWYATCGPCIAEAPMLEQVWQETREQNVGFLGVNVYDQAATARAFAAENNVTYPSVIDVNDGGVKLAFAQATPIQATPTTLVMDRQGRVSARVIGQLESA</sequence>
<evidence type="ECO:0000313" key="9">
    <source>
        <dbReference type="Proteomes" id="UP000638043"/>
    </source>
</evidence>
<evidence type="ECO:0000256" key="6">
    <source>
        <dbReference type="SAM" id="MobiDB-lite"/>
    </source>
</evidence>
<keyword evidence="2" id="KW-0201">Cytochrome c-type biogenesis</keyword>
<evidence type="ECO:0000256" key="2">
    <source>
        <dbReference type="ARBA" id="ARBA00022748"/>
    </source>
</evidence>
<dbReference type="PANTHER" id="PTHR42852">
    <property type="entry name" value="THIOL:DISULFIDE INTERCHANGE PROTEIN DSBE"/>
    <property type="match status" value="1"/>
</dbReference>
<dbReference type="CDD" id="cd02966">
    <property type="entry name" value="TlpA_like_family"/>
    <property type="match status" value="1"/>
</dbReference>
<feature type="domain" description="Thioredoxin" evidence="7">
    <location>
        <begin position="35"/>
        <end position="169"/>
    </location>
</feature>
<organism evidence="8 9">
    <name type="scientific">Microbacterium nanhaiense</name>
    <dbReference type="NCBI Taxonomy" id="1301026"/>
    <lineage>
        <taxon>Bacteria</taxon>
        <taxon>Bacillati</taxon>
        <taxon>Actinomycetota</taxon>
        <taxon>Actinomycetes</taxon>
        <taxon>Micrococcales</taxon>
        <taxon>Microbacteriaceae</taxon>
        <taxon>Microbacterium</taxon>
    </lineage>
</organism>
<dbReference type="EMBL" id="BMMQ01000001">
    <property type="protein sequence ID" value="GGO59808.1"/>
    <property type="molecule type" value="Genomic_DNA"/>
</dbReference>
<accession>A0ABQ2MYI6</accession>
<dbReference type="Gene3D" id="3.40.30.10">
    <property type="entry name" value="Glutaredoxin"/>
    <property type="match status" value="1"/>
</dbReference>
<comment type="caution">
    <text evidence="8">The sequence shown here is derived from an EMBL/GenBank/DDBJ whole genome shotgun (WGS) entry which is preliminary data.</text>
</comment>
<evidence type="ECO:0000256" key="3">
    <source>
        <dbReference type="ARBA" id="ARBA00022968"/>
    </source>
</evidence>
<dbReference type="RefSeq" id="WP_188699693.1">
    <property type="nucleotide sequence ID" value="NZ_BMMQ01000001.1"/>
</dbReference>
<keyword evidence="3" id="KW-0812">Transmembrane</keyword>
<dbReference type="Proteomes" id="UP000638043">
    <property type="component" value="Unassembled WGS sequence"/>
</dbReference>
<keyword evidence="4" id="KW-1015">Disulfide bond</keyword>
<dbReference type="Pfam" id="PF08534">
    <property type="entry name" value="Redoxin"/>
    <property type="match status" value="1"/>
</dbReference>
<evidence type="ECO:0000256" key="5">
    <source>
        <dbReference type="ARBA" id="ARBA00023284"/>
    </source>
</evidence>
<evidence type="ECO:0000256" key="4">
    <source>
        <dbReference type="ARBA" id="ARBA00023157"/>
    </source>
</evidence>
<dbReference type="PANTHER" id="PTHR42852:SF6">
    <property type="entry name" value="THIOL:DISULFIDE INTERCHANGE PROTEIN DSBE"/>
    <property type="match status" value="1"/>
</dbReference>
<dbReference type="InterPro" id="IPR036249">
    <property type="entry name" value="Thioredoxin-like_sf"/>
</dbReference>
<name>A0ABQ2MYI6_9MICO</name>
<evidence type="ECO:0000313" key="8">
    <source>
        <dbReference type="EMBL" id="GGO59808.1"/>
    </source>
</evidence>
<keyword evidence="5" id="KW-0676">Redox-active center</keyword>